<protein>
    <submittedName>
        <fullName evidence="1">Hypersensitive to pi starvation 4</fullName>
    </submittedName>
</protein>
<sequence length="143" mass="16151">MTRNMLMYLNYEHCKSCLAVRDSGDMLEVVGDAFIDGLTRYTILGIVRYSTTSPKVNESWEDIKPPGRTSLKELMSGGINDCPTDDGFVTSVKGLFHNQRLKAKAFVHKTMKGEEENEAQEDWSENDVEISPFARQLTLIKAK</sequence>
<reference evidence="1 2" key="2">
    <citation type="journal article" date="2017" name="Front. Plant Sci.">
        <title>Gene Classification and Mining of Molecular Markers Useful in Red Clover (Trifolium pratense) Breeding.</title>
        <authorList>
            <person name="Istvanek J."/>
            <person name="Dluhosova J."/>
            <person name="Dluhos P."/>
            <person name="Patkova L."/>
            <person name="Nedelnik J."/>
            <person name="Repkova J."/>
        </authorList>
    </citation>
    <scope>NUCLEOTIDE SEQUENCE [LARGE SCALE GENOMIC DNA]</scope>
    <source>
        <strain evidence="2">cv. Tatra</strain>
        <tissue evidence="1">Young leaves</tissue>
    </source>
</reference>
<accession>A0A2K3LWX6</accession>
<organism evidence="1 2">
    <name type="scientific">Trifolium pratense</name>
    <name type="common">Red clover</name>
    <dbReference type="NCBI Taxonomy" id="57577"/>
    <lineage>
        <taxon>Eukaryota</taxon>
        <taxon>Viridiplantae</taxon>
        <taxon>Streptophyta</taxon>
        <taxon>Embryophyta</taxon>
        <taxon>Tracheophyta</taxon>
        <taxon>Spermatophyta</taxon>
        <taxon>Magnoliopsida</taxon>
        <taxon>eudicotyledons</taxon>
        <taxon>Gunneridae</taxon>
        <taxon>Pentapetalae</taxon>
        <taxon>rosids</taxon>
        <taxon>fabids</taxon>
        <taxon>Fabales</taxon>
        <taxon>Fabaceae</taxon>
        <taxon>Papilionoideae</taxon>
        <taxon>50 kb inversion clade</taxon>
        <taxon>NPAAA clade</taxon>
        <taxon>Hologalegina</taxon>
        <taxon>IRL clade</taxon>
        <taxon>Trifolieae</taxon>
        <taxon>Trifolium</taxon>
    </lineage>
</organism>
<proteinExistence type="predicted"/>
<dbReference type="AlphaFoldDB" id="A0A2K3LWX6"/>
<dbReference type="ExpressionAtlas" id="A0A2K3LWX6">
    <property type="expression patterns" value="baseline"/>
</dbReference>
<evidence type="ECO:0000313" key="1">
    <source>
        <dbReference type="EMBL" id="PNX83038.1"/>
    </source>
</evidence>
<name>A0A2K3LWX6_TRIPR</name>
<dbReference type="EMBL" id="ASHM01043225">
    <property type="protein sequence ID" value="PNX83038.1"/>
    <property type="molecule type" value="Genomic_DNA"/>
</dbReference>
<gene>
    <name evidence="1" type="ORF">L195_g039076</name>
</gene>
<reference evidence="1 2" key="1">
    <citation type="journal article" date="2014" name="Am. J. Bot.">
        <title>Genome assembly and annotation for red clover (Trifolium pratense; Fabaceae).</title>
        <authorList>
            <person name="Istvanek J."/>
            <person name="Jaros M."/>
            <person name="Krenek A."/>
            <person name="Repkova J."/>
        </authorList>
    </citation>
    <scope>NUCLEOTIDE SEQUENCE [LARGE SCALE GENOMIC DNA]</scope>
    <source>
        <strain evidence="2">cv. Tatra</strain>
        <tissue evidence="1">Young leaves</tissue>
    </source>
</reference>
<dbReference type="Proteomes" id="UP000236291">
    <property type="component" value="Unassembled WGS sequence"/>
</dbReference>
<evidence type="ECO:0000313" key="2">
    <source>
        <dbReference type="Proteomes" id="UP000236291"/>
    </source>
</evidence>
<comment type="caution">
    <text evidence="1">The sequence shown here is derived from an EMBL/GenBank/DDBJ whole genome shotgun (WGS) entry which is preliminary data.</text>
</comment>
<dbReference type="STRING" id="57577.A0A2K3LWX6"/>